<keyword evidence="1" id="KW-0732">Signal</keyword>
<feature type="chain" id="PRO_5040373735" description="Secreted protein" evidence="1">
    <location>
        <begin position="18"/>
        <end position="92"/>
    </location>
</feature>
<accession>A0A9P7D1D1</accession>
<evidence type="ECO:0000256" key="1">
    <source>
        <dbReference type="SAM" id="SignalP"/>
    </source>
</evidence>
<evidence type="ECO:0000313" key="3">
    <source>
        <dbReference type="Proteomes" id="UP000714275"/>
    </source>
</evidence>
<proteinExistence type="predicted"/>
<gene>
    <name evidence="2" type="ORF">EV702DRAFT_1117585</name>
</gene>
<organism evidence="2 3">
    <name type="scientific">Suillus placidus</name>
    <dbReference type="NCBI Taxonomy" id="48579"/>
    <lineage>
        <taxon>Eukaryota</taxon>
        <taxon>Fungi</taxon>
        <taxon>Dikarya</taxon>
        <taxon>Basidiomycota</taxon>
        <taxon>Agaricomycotina</taxon>
        <taxon>Agaricomycetes</taxon>
        <taxon>Agaricomycetidae</taxon>
        <taxon>Boletales</taxon>
        <taxon>Suillineae</taxon>
        <taxon>Suillaceae</taxon>
        <taxon>Suillus</taxon>
    </lineage>
</organism>
<keyword evidence="3" id="KW-1185">Reference proteome</keyword>
<name>A0A9P7D1D1_9AGAM</name>
<dbReference type="EMBL" id="JABBWD010000033">
    <property type="protein sequence ID" value="KAG1775563.1"/>
    <property type="molecule type" value="Genomic_DNA"/>
</dbReference>
<evidence type="ECO:0000313" key="2">
    <source>
        <dbReference type="EMBL" id="KAG1775563.1"/>
    </source>
</evidence>
<protein>
    <recommendedName>
        <fullName evidence="4">Secreted protein</fullName>
    </recommendedName>
</protein>
<comment type="caution">
    <text evidence="2">The sequence shown here is derived from an EMBL/GenBank/DDBJ whole genome shotgun (WGS) entry which is preliminary data.</text>
</comment>
<reference evidence="2" key="1">
    <citation type="journal article" date="2020" name="New Phytol.">
        <title>Comparative genomics reveals dynamic genome evolution in host specialist ectomycorrhizal fungi.</title>
        <authorList>
            <person name="Lofgren L.A."/>
            <person name="Nguyen N.H."/>
            <person name="Vilgalys R."/>
            <person name="Ruytinx J."/>
            <person name="Liao H.L."/>
            <person name="Branco S."/>
            <person name="Kuo A."/>
            <person name="LaButti K."/>
            <person name="Lipzen A."/>
            <person name="Andreopoulos W."/>
            <person name="Pangilinan J."/>
            <person name="Riley R."/>
            <person name="Hundley H."/>
            <person name="Na H."/>
            <person name="Barry K."/>
            <person name="Grigoriev I.V."/>
            <person name="Stajich J.E."/>
            <person name="Kennedy P.G."/>
        </authorList>
    </citation>
    <scope>NUCLEOTIDE SEQUENCE</scope>
    <source>
        <strain evidence="2">DOB743</strain>
    </source>
</reference>
<evidence type="ECO:0008006" key="4">
    <source>
        <dbReference type="Google" id="ProtNLM"/>
    </source>
</evidence>
<dbReference type="AlphaFoldDB" id="A0A9P7D1D1"/>
<sequence length="92" mass="10768">MSKHLLFLCMHILSTRSQVARKRFQGYLQSFDDLLESTTATLNWWLHRRFEYSCKNLFRVECMQCNCCWSSGVSASASRMMASTSRDVIACW</sequence>
<dbReference type="Proteomes" id="UP000714275">
    <property type="component" value="Unassembled WGS sequence"/>
</dbReference>
<feature type="signal peptide" evidence="1">
    <location>
        <begin position="1"/>
        <end position="17"/>
    </location>
</feature>